<dbReference type="PANTHER" id="PTHR36102:SF1">
    <property type="entry name" value="YDR124W-LIKE HELICAL BUNDLE DOMAIN-CONTAINING PROTEIN"/>
    <property type="match status" value="1"/>
</dbReference>
<dbReference type="VEuPathDB" id="FungiDB:BO71DRAFT_437907"/>
<dbReference type="InterPro" id="IPR047092">
    <property type="entry name" value="AFUB_07903/YDR124W-like_hel"/>
</dbReference>
<evidence type="ECO:0000259" key="2">
    <source>
        <dbReference type="Pfam" id="PF11001"/>
    </source>
</evidence>
<keyword evidence="4" id="KW-1185">Reference proteome</keyword>
<protein>
    <recommendedName>
        <fullName evidence="2">Subtelomeric hrmA-associated cluster protein AFUB-079030/YDR124W-like helical bundle domain-containing protein</fullName>
    </recommendedName>
</protein>
<dbReference type="Proteomes" id="UP000247810">
    <property type="component" value="Unassembled WGS sequence"/>
</dbReference>
<gene>
    <name evidence="3" type="ORF">BO71DRAFT_437907</name>
</gene>
<name>A0A319F290_9EURO</name>
<dbReference type="AlphaFoldDB" id="A0A319F290"/>
<dbReference type="EMBL" id="KZ825808">
    <property type="protein sequence ID" value="PYH98832.1"/>
    <property type="molecule type" value="Genomic_DNA"/>
</dbReference>
<dbReference type="PANTHER" id="PTHR36102">
    <property type="entry name" value="CHROMOSOME 10, WHOLE GENOME SHOTGUN SEQUENCE"/>
    <property type="match status" value="1"/>
</dbReference>
<proteinExistence type="predicted"/>
<reference evidence="3 4" key="1">
    <citation type="submission" date="2018-02" db="EMBL/GenBank/DDBJ databases">
        <title>The genomes of Aspergillus section Nigri reveals drivers in fungal speciation.</title>
        <authorList>
            <consortium name="DOE Joint Genome Institute"/>
            <person name="Vesth T.C."/>
            <person name="Nybo J."/>
            <person name="Theobald S."/>
            <person name="Brandl J."/>
            <person name="Frisvad J.C."/>
            <person name="Nielsen K.F."/>
            <person name="Lyhne E.K."/>
            <person name="Kogle M.E."/>
            <person name="Kuo A."/>
            <person name="Riley R."/>
            <person name="Clum A."/>
            <person name="Nolan M."/>
            <person name="Lipzen A."/>
            <person name="Salamov A."/>
            <person name="Henrissat B."/>
            <person name="Wiebenga A."/>
            <person name="De vries R.P."/>
            <person name="Grigoriev I.V."/>
            <person name="Mortensen U.H."/>
            <person name="Andersen M.R."/>
            <person name="Baker S.E."/>
        </authorList>
    </citation>
    <scope>NUCLEOTIDE SEQUENCE [LARGE SCALE GENOMIC DNA]</scope>
    <source>
        <strain evidence="3 4">CBS 707.79</strain>
    </source>
</reference>
<feature type="domain" description="Subtelomeric hrmA-associated cluster protein AFUB-079030/YDR124W-like helical bundle" evidence="2">
    <location>
        <begin position="69"/>
        <end position="162"/>
    </location>
</feature>
<evidence type="ECO:0000313" key="3">
    <source>
        <dbReference type="EMBL" id="PYH98832.1"/>
    </source>
</evidence>
<dbReference type="OrthoDB" id="5338458at2759"/>
<dbReference type="STRING" id="1448320.A0A319F290"/>
<dbReference type="InterPro" id="IPR021264">
    <property type="entry name" value="AFUB_079030/YDR124W-like"/>
</dbReference>
<evidence type="ECO:0000256" key="1">
    <source>
        <dbReference type="SAM" id="MobiDB-lite"/>
    </source>
</evidence>
<evidence type="ECO:0000313" key="4">
    <source>
        <dbReference type="Proteomes" id="UP000247810"/>
    </source>
</evidence>
<dbReference type="Pfam" id="PF11001">
    <property type="entry name" value="AFUB_07903_YDR124W_hel"/>
    <property type="match status" value="1"/>
</dbReference>
<organism evidence="3 4">
    <name type="scientific">Aspergillus ellipticus CBS 707.79</name>
    <dbReference type="NCBI Taxonomy" id="1448320"/>
    <lineage>
        <taxon>Eukaryota</taxon>
        <taxon>Fungi</taxon>
        <taxon>Dikarya</taxon>
        <taxon>Ascomycota</taxon>
        <taxon>Pezizomycotina</taxon>
        <taxon>Eurotiomycetes</taxon>
        <taxon>Eurotiomycetidae</taxon>
        <taxon>Eurotiales</taxon>
        <taxon>Aspergillaceae</taxon>
        <taxon>Aspergillus</taxon>
        <taxon>Aspergillus subgen. Circumdati</taxon>
    </lineage>
</organism>
<sequence>MSDEPRSNEKLKPAQGLPFNFGNGEPVIPYEECYLLDFENSDFWKPEPESWEDLISEDTSKNVATELSIRDDASVDTYFNCALSSLSQRSCRFLTQIFIKSIYPQKHQVCPYTGGEEKKPEWWPADVRHGAPTYLSQDENIKVLIGILYNPEALSMNLLSSVLRAPHLWTSLYDLDVIKEVLAVKDRMLENPAAENSMLVKNTEQRDNQTKGKAAPDSAGCPVLGEFELSQAEDGTTIFLAVEGITVDWQAIRKYST</sequence>
<accession>A0A319F290</accession>
<feature type="region of interest" description="Disordered" evidence="1">
    <location>
        <begin position="195"/>
        <end position="218"/>
    </location>
</feature>